<dbReference type="SUPFAM" id="SSF88723">
    <property type="entry name" value="PIN domain-like"/>
    <property type="match status" value="1"/>
</dbReference>
<organism evidence="2 3">
    <name type="scientific">Acaryochloris thomasi RCC1774</name>
    <dbReference type="NCBI Taxonomy" id="1764569"/>
    <lineage>
        <taxon>Bacteria</taxon>
        <taxon>Bacillati</taxon>
        <taxon>Cyanobacteriota</taxon>
        <taxon>Cyanophyceae</taxon>
        <taxon>Acaryochloridales</taxon>
        <taxon>Acaryochloridaceae</taxon>
        <taxon>Acaryochloris</taxon>
        <taxon>Acaryochloris thomasi</taxon>
    </lineage>
</organism>
<dbReference type="Pfam" id="PF01850">
    <property type="entry name" value="PIN"/>
    <property type="match status" value="1"/>
</dbReference>
<evidence type="ECO:0000313" key="3">
    <source>
        <dbReference type="Proteomes" id="UP000248857"/>
    </source>
</evidence>
<dbReference type="AlphaFoldDB" id="A0A2W1J7M1"/>
<name>A0A2W1J7M1_9CYAN</name>
<sequence length="157" mass="17797">MFLVDTNVLLRKQQPDHPQYKQAAAALRSLHLAKQELVIVPQIMAEFWNVCTRPLENNGLGLSISQAEIKLEEIEAAFILKGDTPAIYSHWRSLVTRYNVKGAKVHDTRLVAAMLVHGITHILTFNVKDFKRFEEITAVSPDQVDDEFELAQDDGNM</sequence>
<dbReference type="Gene3D" id="3.40.50.1010">
    <property type="entry name" value="5'-nuclease"/>
    <property type="match status" value="1"/>
</dbReference>
<protein>
    <recommendedName>
        <fullName evidence="1">PIN domain-containing protein</fullName>
    </recommendedName>
</protein>
<keyword evidence="3" id="KW-1185">Reference proteome</keyword>
<dbReference type="Proteomes" id="UP000248857">
    <property type="component" value="Unassembled WGS sequence"/>
</dbReference>
<dbReference type="InterPro" id="IPR002716">
    <property type="entry name" value="PIN_dom"/>
</dbReference>
<proteinExistence type="predicted"/>
<dbReference type="InterPro" id="IPR029060">
    <property type="entry name" value="PIN-like_dom_sf"/>
</dbReference>
<dbReference type="EMBL" id="PQWO01000039">
    <property type="protein sequence ID" value="PZD70410.1"/>
    <property type="molecule type" value="Genomic_DNA"/>
</dbReference>
<evidence type="ECO:0000313" key="2">
    <source>
        <dbReference type="EMBL" id="PZD70410.1"/>
    </source>
</evidence>
<accession>A0A2W1J7M1</accession>
<evidence type="ECO:0000259" key="1">
    <source>
        <dbReference type="Pfam" id="PF01850"/>
    </source>
</evidence>
<dbReference type="RefSeq" id="WP_199464538.1">
    <property type="nucleotide sequence ID" value="NZ_CAWNWM010000039.1"/>
</dbReference>
<comment type="caution">
    <text evidence="2">The sequence shown here is derived from an EMBL/GenBank/DDBJ whole genome shotgun (WGS) entry which is preliminary data.</text>
</comment>
<feature type="domain" description="PIN" evidence="1">
    <location>
        <begin position="3"/>
        <end position="134"/>
    </location>
</feature>
<dbReference type="CDD" id="cd09854">
    <property type="entry name" value="PIN_VapC-like"/>
    <property type="match status" value="1"/>
</dbReference>
<reference evidence="2 3" key="1">
    <citation type="journal article" date="2018" name="Sci. Rep.">
        <title>A novel species of the marine cyanobacterium Acaryochloris with a unique pigment content and lifestyle.</title>
        <authorList>
            <person name="Partensky F."/>
            <person name="Six C."/>
            <person name="Ratin M."/>
            <person name="Garczarek L."/>
            <person name="Vaulot D."/>
            <person name="Probert I."/>
            <person name="Calteau A."/>
            <person name="Gourvil P."/>
            <person name="Marie D."/>
            <person name="Grebert T."/>
            <person name="Bouchier C."/>
            <person name="Le Panse S."/>
            <person name="Gachenot M."/>
            <person name="Rodriguez F."/>
            <person name="Garrido J.L."/>
        </authorList>
    </citation>
    <scope>NUCLEOTIDE SEQUENCE [LARGE SCALE GENOMIC DNA]</scope>
    <source>
        <strain evidence="2 3">RCC1774</strain>
    </source>
</reference>
<gene>
    <name evidence="2" type="ORF">C1752_13136</name>
</gene>